<dbReference type="EMBL" id="WTVQ01000023">
    <property type="protein sequence ID" value="NMG75933.1"/>
    <property type="molecule type" value="Genomic_DNA"/>
</dbReference>
<dbReference type="PROSITE" id="PS00928">
    <property type="entry name" value="TREHALASE_2"/>
    <property type="match status" value="1"/>
</dbReference>
<evidence type="ECO:0000256" key="1">
    <source>
        <dbReference type="ARBA" id="ARBA00022801"/>
    </source>
</evidence>
<gene>
    <name evidence="3" type="primary">treF</name>
    <name evidence="3" type="ORF">GPA25_14285</name>
</gene>
<dbReference type="InterPro" id="IPR001661">
    <property type="entry name" value="Glyco_hydro_37"/>
</dbReference>
<evidence type="ECO:0000313" key="3">
    <source>
        <dbReference type="EMBL" id="NMG75933.1"/>
    </source>
</evidence>
<dbReference type="InterPro" id="IPR018232">
    <property type="entry name" value="Glyco_hydro_37_CS"/>
</dbReference>
<proteinExistence type="predicted"/>
<name>A0ABX1QC89_9RHOO</name>
<organism evidence="3 4">
    <name type="scientific">Aromatoleum diolicum</name>
    <dbReference type="NCBI Taxonomy" id="75796"/>
    <lineage>
        <taxon>Bacteria</taxon>
        <taxon>Pseudomonadati</taxon>
        <taxon>Pseudomonadota</taxon>
        <taxon>Betaproteobacteria</taxon>
        <taxon>Rhodocyclales</taxon>
        <taxon>Rhodocyclaceae</taxon>
        <taxon>Aromatoleum</taxon>
    </lineage>
</organism>
<dbReference type="InterPro" id="IPR012341">
    <property type="entry name" value="6hp_glycosidase-like_sf"/>
</dbReference>
<dbReference type="SUPFAM" id="SSF48208">
    <property type="entry name" value="Six-hairpin glycosidases"/>
    <property type="match status" value="1"/>
</dbReference>
<evidence type="ECO:0000313" key="4">
    <source>
        <dbReference type="Proteomes" id="UP000648984"/>
    </source>
</evidence>
<dbReference type="NCBIfam" id="NF009773">
    <property type="entry name" value="PRK13270.1"/>
    <property type="match status" value="1"/>
</dbReference>
<keyword evidence="4" id="KW-1185">Reference proteome</keyword>
<protein>
    <submittedName>
        <fullName evidence="3">Alpha,alpha-trehalase TreF</fullName>
    </submittedName>
</protein>
<evidence type="ECO:0000256" key="2">
    <source>
        <dbReference type="ARBA" id="ARBA00023295"/>
    </source>
</evidence>
<dbReference type="Proteomes" id="UP000648984">
    <property type="component" value="Unassembled WGS sequence"/>
</dbReference>
<comment type="caution">
    <text evidence="3">The sequence shown here is derived from an EMBL/GenBank/DDBJ whole genome shotgun (WGS) entry which is preliminary data.</text>
</comment>
<dbReference type="PANTHER" id="PTHR23403:SF1">
    <property type="entry name" value="TREHALASE"/>
    <property type="match status" value="1"/>
</dbReference>
<dbReference type="PANTHER" id="PTHR23403">
    <property type="entry name" value="TREHALASE"/>
    <property type="match status" value="1"/>
</dbReference>
<dbReference type="Pfam" id="PF01204">
    <property type="entry name" value="Trehalase"/>
    <property type="match status" value="1"/>
</dbReference>
<dbReference type="PRINTS" id="PR00744">
    <property type="entry name" value="GLHYDRLASE37"/>
</dbReference>
<keyword evidence="1" id="KW-0378">Hydrolase</keyword>
<reference evidence="3 4" key="1">
    <citation type="submission" date="2019-12" db="EMBL/GenBank/DDBJ databases">
        <title>Comparative genomics gives insights into the taxonomy of the Azoarcus-Aromatoleum group and reveals separate origins of nif in the plant-associated Azoarcus and non-plant-associated Aromatoleum sub-groups.</title>
        <authorList>
            <person name="Lafos M."/>
            <person name="Maluk M."/>
            <person name="Batista M."/>
            <person name="Junghare M."/>
            <person name="Carmona M."/>
            <person name="Faoro H."/>
            <person name="Cruz L.M."/>
            <person name="Battistoni F."/>
            <person name="De Souza E."/>
            <person name="Pedrosa F."/>
            <person name="Chen W.-M."/>
            <person name="Poole P.S."/>
            <person name="Dixon R.A."/>
            <person name="James E.K."/>
        </authorList>
    </citation>
    <scope>NUCLEOTIDE SEQUENCE [LARGE SCALE GENOMIC DNA]</scope>
    <source>
        <strain evidence="3 4">22Lin</strain>
    </source>
</reference>
<keyword evidence="2" id="KW-0326">Glycosidase</keyword>
<dbReference type="InterPro" id="IPR008928">
    <property type="entry name" value="6-hairpin_glycosidase_sf"/>
</dbReference>
<dbReference type="RefSeq" id="WP_169261087.1">
    <property type="nucleotide sequence ID" value="NZ_WTVQ01000023.1"/>
</dbReference>
<sequence length="507" mass="57729">MTETGHQTAGALFQAVQLARLFDDSKTFPDSVPLASPELIRERFNALLDDFVRAHFALPGQGDQSAPAPVAAQADDLASHIDRMWTVLTRDADPIDAPQGSLIPLPDPYVVPGGRFREIYYWDSYFTMQGLVASGRTDLVDGMVRNFAWLIERHGHIPNGNRSYFLSRSQPPMFAFMLQLLEREQGFAAIRPFLPQLEREYSYWMANTPTPHTGRAIPDHRTVRLADGALLNRYWDDRNVPREESFAEDVELFARVAPARQDELYRNIRAGAESGWDFSSRWCGEDGRLESIRTSELIPVDLNCLLYRIERLLGEWLAQLDEARAAEYRHAAERRRAAILKYCWNEEQGWFFDYSWRDGHQTGCWSLAGAFPLYCGLADEAQARRVAQHIGDRFLRPGGVVTTLTDSHEQWDSPNGWAPLQWVTVQGLLDYGHDALAREVATRFVDLADRAYCRTGKLLEKYNVCDMTLDAGGGEYPVQDGFGWTNGVVRAFIARFDLPRHPRHRES</sequence>
<dbReference type="Gene3D" id="1.50.10.10">
    <property type="match status" value="1"/>
</dbReference>
<dbReference type="PROSITE" id="PS00927">
    <property type="entry name" value="TREHALASE_1"/>
    <property type="match status" value="1"/>
</dbReference>
<accession>A0ABX1QC89</accession>